<evidence type="ECO:0000313" key="1">
    <source>
        <dbReference type="EMBL" id="KAJ4331713.1"/>
    </source>
</evidence>
<evidence type="ECO:0000313" key="2">
    <source>
        <dbReference type="Proteomes" id="UP001140562"/>
    </source>
</evidence>
<proteinExistence type="predicted"/>
<name>A0A9W8WS33_9PLEO</name>
<organism evidence="1 2">
    <name type="scientific">Didymella glomerata</name>
    <dbReference type="NCBI Taxonomy" id="749621"/>
    <lineage>
        <taxon>Eukaryota</taxon>
        <taxon>Fungi</taxon>
        <taxon>Dikarya</taxon>
        <taxon>Ascomycota</taxon>
        <taxon>Pezizomycotina</taxon>
        <taxon>Dothideomycetes</taxon>
        <taxon>Pleosporomycetidae</taxon>
        <taxon>Pleosporales</taxon>
        <taxon>Pleosporineae</taxon>
        <taxon>Didymellaceae</taxon>
        <taxon>Didymella</taxon>
    </lineage>
</organism>
<keyword evidence="2" id="KW-1185">Reference proteome</keyword>
<dbReference type="AlphaFoldDB" id="A0A9W8WS33"/>
<dbReference type="Proteomes" id="UP001140562">
    <property type="component" value="Unassembled WGS sequence"/>
</dbReference>
<gene>
    <name evidence="1" type="ORF">N0V87_008942</name>
</gene>
<reference evidence="1" key="1">
    <citation type="submission" date="2022-10" db="EMBL/GenBank/DDBJ databases">
        <title>Tapping the CABI collections for fungal endophytes: first genome assemblies for Collariella, Neodidymelliopsis, Ascochyta clinopodiicola, Didymella pomorum, Didymosphaeria variabile, Neocosmospora piperis and Neocucurbitaria cava.</title>
        <authorList>
            <person name="Hill R."/>
        </authorList>
    </citation>
    <scope>NUCLEOTIDE SEQUENCE</scope>
    <source>
        <strain evidence="1">IMI 360193</strain>
    </source>
</reference>
<dbReference type="EMBL" id="JAPEUV010000140">
    <property type="protein sequence ID" value="KAJ4331713.1"/>
    <property type="molecule type" value="Genomic_DNA"/>
</dbReference>
<accession>A0A9W8WS33</accession>
<dbReference type="OrthoDB" id="10457911at2759"/>
<sequence>MQTPTEVRSLIVELGAEIRTEQLKQQMKLDQTLGKIDIGQIAIRRLQERVDALGRAIGAQSAQGV</sequence>
<protein>
    <submittedName>
        <fullName evidence="1">Uncharacterized protein</fullName>
    </submittedName>
</protein>
<comment type="caution">
    <text evidence="1">The sequence shown here is derived from an EMBL/GenBank/DDBJ whole genome shotgun (WGS) entry which is preliminary data.</text>
</comment>